<dbReference type="PROSITE" id="PS50179">
    <property type="entry name" value="VHS"/>
    <property type="match status" value="1"/>
</dbReference>
<protein>
    <recommendedName>
        <fullName evidence="2">VHS domain-containing protein</fullName>
    </recommendedName>
</protein>
<dbReference type="InterPro" id="IPR008942">
    <property type="entry name" value="ENTH_VHS"/>
</dbReference>
<feature type="compositionally biased region" description="Basic and acidic residues" evidence="1">
    <location>
        <begin position="465"/>
        <end position="474"/>
    </location>
</feature>
<dbReference type="GO" id="GO:0035091">
    <property type="term" value="F:phosphatidylinositol binding"/>
    <property type="evidence" value="ECO:0007669"/>
    <property type="project" value="InterPro"/>
</dbReference>
<dbReference type="CDD" id="cd16980">
    <property type="entry name" value="VHS_Lsb5"/>
    <property type="match status" value="1"/>
</dbReference>
<dbReference type="GO" id="GO:0007015">
    <property type="term" value="P:actin filament organization"/>
    <property type="evidence" value="ECO:0007669"/>
    <property type="project" value="InterPro"/>
</dbReference>
<dbReference type="EMBL" id="AVOT02013240">
    <property type="protein sequence ID" value="MBW0495693.1"/>
    <property type="molecule type" value="Genomic_DNA"/>
</dbReference>
<dbReference type="SMART" id="SM00288">
    <property type="entry name" value="VHS"/>
    <property type="match status" value="1"/>
</dbReference>
<dbReference type="OrthoDB" id="10068368at2759"/>
<feature type="compositionally biased region" description="Basic and acidic residues" evidence="1">
    <location>
        <begin position="439"/>
        <end position="451"/>
    </location>
</feature>
<sequence length="474" mass="52968">MKAKVILSSSSKHSSTAITSWIQRASDPHQNLAETDFNNLIIELIQTINLQSKAGIEEASRAIRKKLKHGSAPEQKKSLSVLESLALNSSSRFTSSLIDNRLAETFKLLAFDPTTDRAVKRKLMNVLYDWQRRYSNDSSTATLSDLYKTCGGKSTSDQPLNLSPISNPTDKTIRNVFTGIDNPSTNPTDQTITKKSIKKEKEEKQNKKKAAKKSKQLELTAVELDNYMTNFLKSQIIDSLANGSQLSSNLVNTLQLTNPQTIDIQTDTYIQSLVNRLKLVQKDLIRYIRTLTEKDSENEYLGTLLNTNSQVITALELYHSFTDPIQGEMNSKSLKKQVETNLLELQPSEESNPFETNEESQVLGSKIEGINHDLLELDLTSPITSDSINLPSPIKPNHIGKLDGTMDYDPGTLSDYSEFESLNEESSLDSKSQPCNNNSHEKNLMERKSKDASQNSVLDNVSNHNHLDPFADPS</sequence>
<dbReference type="GO" id="GO:0006897">
    <property type="term" value="P:endocytosis"/>
    <property type="evidence" value="ECO:0007669"/>
    <property type="project" value="InterPro"/>
</dbReference>
<dbReference type="Pfam" id="PF00790">
    <property type="entry name" value="VHS"/>
    <property type="match status" value="1"/>
</dbReference>
<gene>
    <name evidence="3" type="ORF">O181_035408</name>
</gene>
<evidence type="ECO:0000259" key="2">
    <source>
        <dbReference type="PROSITE" id="PS50179"/>
    </source>
</evidence>
<dbReference type="AlphaFoldDB" id="A0A9Q3D5E7"/>
<organism evidence="3 4">
    <name type="scientific">Austropuccinia psidii MF-1</name>
    <dbReference type="NCBI Taxonomy" id="1389203"/>
    <lineage>
        <taxon>Eukaryota</taxon>
        <taxon>Fungi</taxon>
        <taxon>Dikarya</taxon>
        <taxon>Basidiomycota</taxon>
        <taxon>Pucciniomycotina</taxon>
        <taxon>Pucciniomycetes</taxon>
        <taxon>Pucciniales</taxon>
        <taxon>Sphaerophragmiaceae</taxon>
        <taxon>Austropuccinia</taxon>
    </lineage>
</organism>
<keyword evidence="4" id="KW-1185">Reference proteome</keyword>
<feature type="region of interest" description="Disordered" evidence="1">
    <location>
        <begin position="385"/>
        <end position="474"/>
    </location>
</feature>
<feature type="compositionally biased region" description="Acidic residues" evidence="1">
    <location>
        <begin position="417"/>
        <end position="427"/>
    </location>
</feature>
<name>A0A9Q3D5E7_9BASI</name>
<feature type="domain" description="VHS" evidence="2">
    <location>
        <begin position="40"/>
        <end position="148"/>
    </location>
</feature>
<accession>A0A9Q3D5E7</accession>
<dbReference type="SUPFAM" id="SSF48464">
    <property type="entry name" value="ENTH/VHS domain"/>
    <property type="match status" value="1"/>
</dbReference>
<dbReference type="GO" id="GO:0030479">
    <property type="term" value="C:actin cortical patch"/>
    <property type="evidence" value="ECO:0007669"/>
    <property type="project" value="TreeGrafter"/>
</dbReference>
<feature type="compositionally biased region" description="Polar residues" evidence="1">
    <location>
        <begin position="452"/>
        <end position="464"/>
    </location>
</feature>
<feature type="compositionally biased region" description="Polar residues" evidence="1">
    <location>
        <begin position="181"/>
        <end position="190"/>
    </location>
</feature>
<dbReference type="InterPro" id="IPR045007">
    <property type="entry name" value="LSB5"/>
</dbReference>
<dbReference type="GO" id="GO:0043130">
    <property type="term" value="F:ubiquitin binding"/>
    <property type="evidence" value="ECO:0007669"/>
    <property type="project" value="InterPro"/>
</dbReference>
<comment type="caution">
    <text evidence="3">The sequence shown here is derived from an EMBL/GenBank/DDBJ whole genome shotgun (WGS) entry which is preliminary data.</text>
</comment>
<dbReference type="InterPro" id="IPR002014">
    <property type="entry name" value="VHS_dom"/>
</dbReference>
<dbReference type="PANTHER" id="PTHR47789:SF1">
    <property type="entry name" value="LAS SEVENTEEN-BINDING PROTEIN 5"/>
    <property type="match status" value="1"/>
</dbReference>
<evidence type="ECO:0000313" key="3">
    <source>
        <dbReference type="EMBL" id="MBW0495693.1"/>
    </source>
</evidence>
<reference evidence="3" key="1">
    <citation type="submission" date="2021-03" db="EMBL/GenBank/DDBJ databases">
        <title>Draft genome sequence of rust myrtle Austropuccinia psidii MF-1, a brazilian biotype.</title>
        <authorList>
            <person name="Quecine M.C."/>
            <person name="Pachon D.M.R."/>
            <person name="Bonatelli M.L."/>
            <person name="Correr F.H."/>
            <person name="Franceschini L.M."/>
            <person name="Leite T.F."/>
            <person name="Margarido G.R.A."/>
            <person name="Almeida C.A."/>
            <person name="Ferrarezi J.A."/>
            <person name="Labate C.A."/>
        </authorList>
    </citation>
    <scope>NUCLEOTIDE SEQUENCE</scope>
    <source>
        <strain evidence="3">MF-1</strain>
    </source>
</reference>
<dbReference type="Proteomes" id="UP000765509">
    <property type="component" value="Unassembled WGS sequence"/>
</dbReference>
<dbReference type="Gene3D" id="1.25.40.90">
    <property type="match status" value="1"/>
</dbReference>
<evidence type="ECO:0000313" key="4">
    <source>
        <dbReference type="Proteomes" id="UP000765509"/>
    </source>
</evidence>
<feature type="region of interest" description="Disordered" evidence="1">
    <location>
        <begin position="178"/>
        <end position="212"/>
    </location>
</feature>
<proteinExistence type="predicted"/>
<evidence type="ECO:0000256" key="1">
    <source>
        <dbReference type="SAM" id="MobiDB-lite"/>
    </source>
</evidence>
<dbReference type="GO" id="GO:0051666">
    <property type="term" value="P:actin cortical patch localization"/>
    <property type="evidence" value="ECO:0007669"/>
    <property type="project" value="TreeGrafter"/>
</dbReference>
<dbReference type="PANTHER" id="PTHR47789">
    <property type="entry name" value="LAS SEVENTEEN-BINDING PROTEIN 5"/>
    <property type="match status" value="1"/>
</dbReference>
<dbReference type="SUPFAM" id="SSF89009">
    <property type="entry name" value="GAT-like domain"/>
    <property type="match status" value="1"/>
</dbReference>
<dbReference type="GO" id="GO:0007034">
    <property type="term" value="P:vacuolar transport"/>
    <property type="evidence" value="ECO:0007669"/>
    <property type="project" value="UniProtKB-ARBA"/>
</dbReference>